<feature type="domain" description="Rhodanese" evidence="3">
    <location>
        <begin position="164"/>
        <end position="276"/>
    </location>
</feature>
<organism evidence="4 5">
    <name type="scientific">Polaribacter filamentus</name>
    <dbReference type="NCBI Taxonomy" id="53483"/>
    <lineage>
        <taxon>Bacteria</taxon>
        <taxon>Pseudomonadati</taxon>
        <taxon>Bacteroidota</taxon>
        <taxon>Flavobacteriia</taxon>
        <taxon>Flavobacteriales</taxon>
        <taxon>Flavobacteriaceae</taxon>
    </lineage>
</organism>
<evidence type="ECO:0000259" key="3">
    <source>
        <dbReference type="PROSITE" id="PS50206"/>
    </source>
</evidence>
<dbReference type="SUPFAM" id="SSF52821">
    <property type="entry name" value="Rhodanese/Cell cycle control phosphatase"/>
    <property type="match status" value="2"/>
</dbReference>
<dbReference type="InterPro" id="IPR045078">
    <property type="entry name" value="TST/MPST-like"/>
</dbReference>
<proteinExistence type="predicted"/>
<dbReference type="PANTHER" id="PTHR11364">
    <property type="entry name" value="THIOSULFATE SULFERTANSFERASE"/>
    <property type="match status" value="1"/>
</dbReference>
<dbReference type="PANTHER" id="PTHR11364:SF27">
    <property type="entry name" value="SULFURTRANSFERASE"/>
    <property type="match status" value="1"/>
</dbReference>
<keyword evidence="5" id="KW-1185">Reference proteome</keyword>
<protein>
    <recommendedName>
        <fullName evidence="3">Rhodanese domain-containing protein</fullName>
    </recommendedName>
</protein>
<dbReference type="InterPro" id="IPR036873">
    <property type="entry name" value="Rhodanese-like_dom_sf"/>
</dbReference>
<dbReference type="CDD" id="cd01448">
    <property type="entry name" value="TST_Repeat_1"/>
    <property type="match status" value="1"/>
</dbReference>
<name>A0A2S7L143_9FLAO</name>
<dbReference type="SMART" id="SM00450">
    <property type="entry name" value="RHOD"/>
    <property type="match status" value="2"/>
</dbReference>
<dbReference type="PROSITE" id="PS50206">
    <property type="entry name" value="RHODANESE_3"/>
    <property type="match status" value="2"/>
</dbReference>
<keyword evidence="1" id="KW-0808">Transferase</keyword>
<dbReference type="AlphaFoldDB" id="A0A2S7L143"/>
<feature type="domain" description="Rhodanese" evidence="3">
    <location>
        <begin position="44"/>
        <end position="133"/>
    </location>
</feature>
<sequence>MNKPVVSVEWLFRNLDSQNLIIFDATIPKVTAKKEVSSDEKQQIKDAIFFDIQKTFSDENAPFSNTVLSAKAFEEKAQQIGISKDSCIVVYDDLGIYSSPRVWWMFQLMGFTNIAVLDGGFPAWSSKNYPTEKPTNHQPKKGDFIANYQSEKIKYTADVLSSIESDSFLIVDVRSKGRFLGTELEPRKDVKGGRIPNSVSLPYSEIVENNFMKSEKDLRSVFNKINPKNKDFIFSCGSGITASVLAFGAEIAGIKNHSVYDGSWTEWGSTEGLPIEK</sequence>
<evidence type="ECO:0000313" key="5">
    <source>
        <dbReference type="Proteomes" id="UP000239522"/>
    </source>
</evidence>
<dbReference type="GO" id="GO:0004792">
    <property type="term" value="F:thiosulfate-cyanide sulfurtransferase activity"/>
    <property type="evidence" value="ECO:0007669"/>
    <property type="project" value="TreeGrafter"/>
</dbReference>
<dbReference type="Gene3D" id="3.40.250.10">
    <property type="entry name" value="Rhodanese-like domain"/>
    <property type="match status" value="2"/>
</dbReference>
<comment type="caution">
    <text evidence="4">The sequence shown here is derived from an EMBL/GenBank/DDBJ whole genome shotgun (WGS) entry which is preliminary data.</text>
</comment>
<dbReference type="CDD" id="cd01449">
    <property type="entry name" value="TST_Repeat_2"/>
    <property type="match status" value="1"/>
</dbReference>
<keyword evidence="2" id="KW-0677">Repeat</keyword>
<accession>A0A2S7L143</accession>
<reference evidence="4 5" key="1">
    <citation type="submission" date="2016-11" db="EMBL/GenBank/DDBJ databases">
        <title>Trade-off between light-utilization and light-protection in marine flavobacteria.</title>
        <authorList>
            <person name="Kumagai Y."/>
        </authorList>
    </citation>
    <scope>NUCLEOTIDE SEQUENCE [LARGE SCALE GENOMIC DNA]</scope>
    <source>
        <strain evidence="4 5">ATCC 700397</strain>
    </source>
</reference>
<dbReference type="InterPro" id="IPR001763">
    <property type="entry name" value="Rhodanese-like_dom"/>
</dbReference>
<evidence type="ECO:0000313" key="4">
    <source>
        <dbReference type="EMBL" id="PQB08642.1"/>
    </source>
</evidence>
<gene>
    <name evidence="4" type="ORF">BST83_07545</name>
</gene>
<dbReference type="EMBL" id="MQUA01000013">
    <property type="protein sequence ID" value="PQB08642.1"/>
    <property type="molecule type" value="Genomic_DNA"/>
</dbReference>
<evidence type="ECO:0000256" key="1">
    <source>
        <dbReference type="ARBA" id="ARBA00022679"/>
    </source>
</evidence>
<evidence type="ECO:0000256" key="2">
    <source>
        <dbReference type="ARBA" id="ARBA00022737"/>
    </source>
</evidence>
<dbReference type="Pfam" id="PF00581">
    <property type="entry name" value="Rhodanese"/>
    <property type="match status" value="2"/>
</dbReference>
<dbReference type="Proteomes" id="UP000239522">
    <property type="component" value="Unassembled WGS sequence"/>
</dbReference>